<dbReference type="AlphaFoldDB" id="A0A6S6TXV2"/>
<feature type="non-terminal residue" evidence="1">
    <location>
        <position position="50"/>
    </location>
</feature>
<accession>A0A6S6TXV2</accession>
<protein>
    <submittedName>
        <fullName evidence="1">Uncharacterized protein</fullName>
    </submittedName>
</protein>
<name>A0A6S6TXV2_9BACT</name>
<dbReference type="EMBL" id="CACVAQ010000361">
    <property type="protein sequence ID" value="CAA6825422.1"/>
    <property type="molecule type" value="Genomic_DNA"/>
</dbReference>
<gene>
    <name evidence="1" type="ORF">HELGO_WM20164</name>
</gene>
<reference evidence="1" key="1">
    <citation type="submission" date="2020-01" db="EMBL/GenBank/DDBJ databases">
        <authorList>
            <person name="Meier V. D."/>
            <person name="Meier V D."/>
        </authorList>
    </citation>
    <scope>NUCLEOTIDE SEQUENCE</scope>
    <source>
        <strain evidence="1">HLG_WM_MAG_10</strain>
    </source>
</reference>
<organism evidence="1">
    <name type="scientific">uncultured Aureispira sp</name>
    <dbReference type="NCBI Taxonomy" id="1331704"/>
    <lineage>
        <taxon>Bacteria</taxon>
        <taxon>Pseudomonadati</taxon>
        <taxon>Bacteroidota</taxon>
        <taxon>Saprospiria</taxon>
        <taxon>Saprospirales</taxon>
        <taxon>Saprospiraceae</taxon>
        <taxon>Aureispira</taxon>
        <taxon>environmental samples</taxon>
    </lineage>
</organism>
<proteinExistence type="predicted"/>
<evidence type="ECO:0000313" key="1">
    <source>
        <dbReference type="EMBL" id="CAA6825422.1"/>
    </source>
</evidence>
<sequence>MHLWNVEASGGFVEAAAKKIDQFDEIYIGHSPTTKYGFSTPQIMGNVINI</sequence>